<protein>
    <recommendedName>
        <fullName evidence="4">Transmembrane protein</fullName>
    </recommendedName>
</protein>
<evidence type="ECO:0000313" key="3">
    <source>
        <dbReference type="Proteomes" id="UP000785679"/>
    </source>
</evidence>
<evidence type="ECO:0000256" key="1">
    <source>
        <dbReference type="SAM" id="Phobius"/>
    </source>
</evidence>
<keyword evidence="3" id="KW-1185">Reference proteome</keyword>
<comment type="caution">
    <text evidence="2">The sequence shown here is derived from an EMBL/GenBank/DDBJ whole genome shotgun (WGS) entry which is preliminary data.</text>
</comment>
<feature type="transmembrane region" description="Helical" evidence="1">
    <location>
        <begin position="29"/>
        <end position="47"/>
    </location>
</feature>
<dbReference type="EMBL" id="RRYP01017144">
    <property type="protein sequence ID" value="TNV74315.1"/>
    <property type="molecule type" value="Genomic_DNA"/>
</dbReference>
<keyword evidence="1" id="KW-1133">Transmembrane helix</keyword>
<evidence type="ECO:0008006" key="4">
    <source>
        <dbReference type="Google" id="ProtNLM"/>
    </source>
</evidence>
<reference evidence="2" key="1">
    <citation type="submission" date="2019-06" db="EMBL/GenBank/DDBJ databases">
        <authorList>
            <person name="Zheng W."/>
        </authorList>
    </citation>
    <scope>NUCLEOTIDE SEQUENCE</scope>
    <source>
        <strain evidence="2">QDHG01</strain>
    </source>
</reference>
<name>A0A8J8SXJ5_HALGN</name>
<dbReference type="Proteomes" id="UP000785679">
    <property type="component" value="Unassembled WGS sequence"/>
</dbReference>
<keyword evidence="1" id="KW-0472">Membrane</keyword>
<keyword evidence="1" id="KW-0812">Transmembrane</keyword>
<proteinExistence type="predicted"/>
<evidence type="ECO:0000313" key="2">
    <source>
        <dbReference type="EMBL" id="TNV74315.1"/>
    </source>
</evidence>
<sequence>MQQRVKKQMDHVYNQAIFKIVTSSTSQKLLLNVIILIIVRMMNIKLVKFVTQLMFRSWKEDQIKNYHVSRSIKYKKQQFQIKVIERSLNKIG</sequence>
<gene>
    <name evidence="2" type="ORF">FGO68_gene13203</name>
</gene>
<dbReference type="AlphaFoldDB" id="A0A8J8SXJ5"/>
<accession>A0A8J8SXJ5</accession>
<organism evidence="2 3">
    <name type="scientific">Halteria grandinella</name>
    <dbReference type="NCBI Taxonomy" id="5974"/>
    <lineage>
        <taxon>Eukaryota</taxon>
        <taxon>Sar</taxon>
        <taxon>Alveolata</taxon>
        <taxon>Ciliophora</taxon>
        <taxon>Intramacronucleata</taxon>
        <taxon>Spirotrichea</taxon>
        <taxon>Stichotrichia</taxon>
        <taxon>Sporadotrichida</taxon>
        <taxon>Halteriidae</taxon>
        <taxon>Halteria</taxon>
    </lineage>
</organism>